<evidence type="ECO:0000256" key="1">
    <source>
        <dbReference type="SAM" id="Phobius"/>
    </source>
</evidence>
<dbReference type="HOGENOM" id="CLU_661938_0_0_5"/>
<protein>
    <recommendedName>
        <fullName evidence="4">Linalool dehydratase/isomerase domain-containing protein</fullName>
    </recommendedName>
</protein>
<keyword evidence="3" id="KW-1185">Reference proteome</keyword>
<sequence length="415" mass="47372">MTDLDPHGNGKRFRHSTRMRTFGTVAIVFMSATGITCLINGPAEAQAVRVATTADGQIAKLDHAKLSDWYARWKQYIDHDARSNRFCDKEMGEQVGWLISPYLSAFYYGYLASKDPHWVDMLQNWADSWIRRAVREPDGFPGWPKVGGIAAPVENYDEFYADSMLGEAMALRPLVLMSAEILKTPALKAKYGDKAQSYIDLSEQIYAKWDSRGAWRDADPGGGISIVLPFGIDQKTGGWTEGYKDRHDPHVGFSHPDNKANLVGMWLLAMYDATGKSIYRERAEKWFRLMKSRMKPKADGTFEIWSYWSPAGPWDYKSFHRPKHWVGVHPNPGYYAIDVEAIVIAYQHDVVFTKDDIDRLIATSHAEKRSWAALIPYDMATRRQFEDSLKPDSWAGLGDTPWYLALQIRQDKIDR</sequence>
<name>Q1QJ20_NITHX</name>
<evidence type="ECO:0000313" key="3">
    <source>
        <dbReference type="Proteomes" id="UP000001953"/>
    </source>
</evidence>
<evidence type="ECO:0008006" key="4">
    <source>
        <dbReference type="Google" id="ProtNLM"/>
    </source>
</evidence>
<dbReference type="GO" id="GO:0005975">
    <property type="term" value="P:carbohydrate metabolic process"/>
    <property type="evidence" value="ECO:0007669"/>
    <property type="project" value="InterPro"/>
</dbReference>
<dbReference type="AlphaFoldDB" id="Q1QJ20"/>
<dbReference type="EMBL" id="CP000319">
    <property type="protein sequence ID" value="ABE63777.1"/>
    <property type="molecule type" value="Genomic_DNA"/>
</dbReference>
<gene>
    <name evidence="2" type="ordered locus">Nham_3031</name>
</gene>
<evidence type="ECO:0000313" key="2">
    <source>
        <dbReference type="EMBL" id="ABE63777.1"/>
    </source>
</evidence>
<dbReference type="SUPFAM" id="SSF48208">
    <property type="entry name" value="Six-hairpin glycosidases"/>
    <property type="match status" value="1"/>
</dbReference>
<keyword evidence="1" id="KW-1133">Transmembrane helix</keyword>
<feature type="transmembrane region" description="Helical" evidence="1">
    <location>
        <begin position="21"/>
        <end position="41"/>
    </location>
</feature>
<proteinExistence type="predicted"/>
<dbReference type="InterPro" id="IPR008928">
    <property type="entry name" value="6-hairpin_glycosidase_sf"/>
</dbReference>
<dbReference type="STRING" id="323097.Nham_3031"/>
<dbReference type="Proteomes" id="UP000001953">
    <property type="component" value="Chromosome"/>
</dbReference>
<keyword evidence="1" id="KW-0472">Membrane</keyword>
<keyword evidence="1" id="KW-0812">Transmembrane</keyword>
<dbReference type="KEGG" id="nha:Nham_3031"/>
<accession>Q1QJ20</accession>
<organism evidence="2 3">
    <name type="scientific">Nitrobacter hamburgensis (strain DSM 10229 / NCIMB 13809 / X14)</name>
    <dbReference type="NCBI Taxonomy" id="323097"/>
    <lineage>
        <taxon>Bacteria</taxon>
        <taxon>Pseudomonadati</taxon>
        <taxon>Pseudomonadota</taxon>
        <taxon>Alphaproteobacteria</taxon>
        <taxon>Hyphomicrobiales</taxon>
        <taxon>Nitrobacteraceae</taxon>
        <taxon>Nitrobacter</taxon>
    </lineage>
</organism>
<reference evidence="2 3" key="1">
    <citation type="submission" date="2006-03" db="EMBL/GenBank/DDBJ databases">
        <title>Complete sequence of chromosome of Nitrobacter hamburgensis X14.</title>
        <authorList>
            <consortium name="US DOE Joint Genome Institute"/>
            <person name="Copeland A."/>
            <person name="Lucas S."/>
            <person name="Lapidus A."/>
            <person name="Barry K."/>
            <person name="Detter J.C."/>
            <person name="Glavina del Rio T."/>
            <person name="Hammon N."/>
            <person name="Israni S."/>
            <person name="Dalin E."/>
            <person name="Tice H."/>
            <person name="Pitluck S."/>
            <person name="Chain P."/>
            <person name="Malfatti S."/>
            <person name="Shin M."/>
            <person name="Vergez L."/>
            <person name="Schmutz J."/>
            <person name="Larimer F."/>
            <person name="Land M."/>
            <person name="Hauser L."/>
            <person name="Kyrpides N."/>
            <person name="Ivanova N."/>
            <person name="Ward B."/>
            <person name="Arp D."/>
            <person name="Klotz M."/>
            <person name="Stein L."/>
            <person name="O'Mullan G."/>
            <person name="Starkenburg S."/>
            <person name="Sayavedra L."/>
            <person name="Poret-Peterson A.T."/>
            <person name="Gentry M.E."/>
            <person name="Bruce D."/>
            <person name="Richardson P."/>
        </authorList>
    </citation>
    <scope>NUCLEOTIDE SEQUENCE [LARGE SCALE GENOMIC DNA]</scope>
    <source>
        <strain evidence="3">DSM 10229 / NCIMB 13809 / X14</strain>
    </source>
</reference>